<sequence>MGLEYVDSSHDKNGCDVQLFSGRCVQNLVENIDTPASHHDNNLEANTERAKWKPDVKEWLMIISACLLVTMDALNVTVVIPLIPSLSSTLERALGGILWIEASYLIASATGQAVFAMLTDLIGAGPIVLSAVVLATAGTGVCSGSMNLASLIAGRFVQGIGGGAVMAYSILVMADIIPDMFLAHYSGYLFRARVIGSMLGLVLGGLFSDYTSRIWAFYASFAFCALGLLIIPFAVDLRGRRSISMRKLRSMCWLSVVLSLVGMGCLLIGLSLGGTFYPWSSWRVLVPLCLGTGVVLLVVLYESIWATRSIFIAADIQCLPRAMMYLSSFLHGFSLLSHLLNLPMYLILIQRLTPTLSGLSLLTVTAPSLPALLLVSRWSWLHRPRTLRWIIRAGWAIGLLVSCAFITLDMHTPPQAWVFIFLATGISHALLTSGYHRCLQHRPRSHSSSGRWKSDSSSTTTNNAGEPHTEVSKGGMLLYSILRTWGMCIAVTVSGTIVLGQVVREMGDQKGVDILGLGGNVTQGDDGGSSMMMMMLLMMMGDSGGKNGNEGEMAVLRGMYMDGLQALWRVLLGVVALGGLCSCFAR</sequence>
<protein>
    <submittedName>
        <fullName evidence="1">MFS general substrate transporter</fullName>
    </submittedName>
</protein>
<dbReference type="Proteomes" id="UP000249661">
    <property type="component" value="Unassembled WGS sequence"/>
</dbReference>
<dbReference type="EMBL" id="KZ824996">
    <property type="protein sequence ID" value="RAH65382.1"/>
    <property type="molecule type" value="Genomic_DNA"/>
</dbReference>
<name>A0ACD1GVU2_9EURO</name>
<organism evidence="1 2">
    <name type="scientific">Aspergillus aculeatinus CBS 121060</name>
    <dbReference type="NCBI Taxonomy" id="1448322"/>
    <lineage>
        <taxon>Eukaryota</taxon>
        <taxon>Fungi</taxon>
        <taxon>Dikarya</taxon>
        <taxon>Ascomycota</taxon>
        <taxon>Pezizomycotina</taxon>
        <taxon>Eurotiomycetes</taxon>
        <taxon>Eurotiomycetidae</taxon>
        <taxon>Eurotiales</taxon>
        <taxon>Aspergillaceae</taxon>
        <taxon>Aspergillus</taxon>
        <taxon>Aspergillus subgen. Circumdati</taxon>
    </lineage>
</organism>
<reference evidence="1" key="1">
    <citation type="submission" date="2018-02" db="EMBL/GenBank/DDBJ databases">
        <title>The genomes of Aspergillus section Nigri reveals drivers in fungal speciation.</title>
        <authorList>
            <consortium name="DOE Joint Genome Institute"/>
            <person name="Vesth T.C."/>
            <person name="Nybo J."/>
            <person name="Theobald S."/>
            <person name="Brandl J."/>
            <person name="Frisvad J.C."/>
            <person name="Nielsen K.F."/>
            <person name="Lyhne E.K."/>
            <person name="Kogle M.E."/>
            <person name="Kuo A."/>
            <person name="Riley R."/>
            <person name="Clum A."/>
            <person name="Nolan M."/>
            <person name="Lipzen A."/>
            <person name="Salamov A."/>
            <person name="Henrissat B."/>
            <person name="Wiebenga A."/>
            <person name="De vries R.P."/>
            <person name="Grigoriev I.V."/>
            <person name="Mortensen U.H."/>
            <person name="Andersen M.R."/>
            <person name="Baker S.E."/>
        </authorList>
    </citation>
    <scope>NUCLEOTIDE SEQUENCE</scope>
    <source>
        <strain evidence="1">CBS 121060</strain>
    </source>
</reference>
<keyword evidence="2" id="KW-1185">Reference proteome</keyword>
<evidence type="ECO:0000313" key="2">
    <source>
        <dbReference type="Proteomes" id="UP000249661"/>
    </source>
</evidence>
<evidence type="ECO:0000313" key="1">
    <source>
        <dbReference type="EMBL" id="RAH65382.1"/>
    </source>
</evidence>
<accession>A0ACD1GVU2</accession>
<gene>
    <name evidence="1" type="ORF">BO66DRAFT_443071</name>
</gene>
<proteinExistence type="predicted"/>